<evidence type="ECO:0000313" key="2">
    <source>
        <dbReference type="EMBL" id="OBH59554.1"/>
    </source>
</evidence>
<dbReference type="Pfam" id="PF13148">
    <property type="entry name" value="DUF3987"/>
    <property type="match status" value="1"/>
</dbReference>
<organism evidence="2 3">
    <name type="scientific">Mycobacterium colombiense</name>
    <dbReference type="NCBI Taxonomy" id="339268"/>
    <lineage>
        <taxon>Bacteria</taxon>
        <taxon>Bacillati</taxon>
        <taxon>Actinomycetota</taxon>
        <taxon>Actinomycetes</taxon>
        <taxon>Mycobacteriales</taxon>
        <taxon>Mycobacteriaceae</taxon>
        <taxon>Mycobacterium</taxon>
        <taxon>Mycobacterium avium complex (MAC)</taxon>
    </lineage>
</organism>
<dbReference type="InterPro" id="IPR025048">
    <property type="entry name" value="DUF3987"/>
</dbReference>
<accession>A0A1A2S5V6</accession>
<dbReference type="EMBL" id="LZJS01000102">
    <property type="protein sequence ID" value="OBH59554.1"/>
    <property type="molecule type" value="Genomic_DNA"/>
</dbReference>
<reference evidence="2 3" key="1">
    <citation type="submission" date="2016-06" db="EMBL/GenBank/DDBJ databases">
        <authorList>
            <person name="Kjaerup R.B."/>
            <person name="Dalgaard T.S."/>
            <person name="Juul-Madsen H.R."/>
        </authorList>
    </citation>
    <scope>NUCLEOTIDE SEQUENCE [LARGE SCALE GENOMIC DNA]</scope>
    <source>
        <strain evidence="2 3">E2464</strain>
    </source>
</reference>
<name>A0A1A2S5V6_9MYCO</name>
<dbReference type="Proteomes" id="UP000093861">
    <property type="component" value="Unassembled WGS sequence"/>
</dbReference>
<evidence type="ECO:0008006" key="4">
    <source>
        <dbReference type="Google" id="ProtNLM"/>
    </source>
</evidence>
<proteinExistence type="predicted"/>
<dbReference type="AlphaFoldDB" id="A0A1A2S5V6"/>
<comment type="caution">
    <text evidence="2">The sequence shown here is derived from an EMBL/GenBank/DDBJ whole genome shotgun (WGS) entry which is preliminary data.</text>
</comment>
<evidence type="ECO:0000313" key="3">
    <source>
        <dbReference type="Proteomes" id="UP000093861"/>
    </source>
</evidence>
<gene>
    <name evidence="2" type="ORF">A5685_03185</name>
</gene>
<protein>
    <recommendedName>
        <fullName evidence="4">DUF3987 domain-containing protein</fullName>
    </recommendedName>
</protein>
<feature type="region of interest" description="Disordered" evidence="1">
    <location>
        <begin position="1"/>
        <end position="26"/>
    </location>
</feature>
<sequence>MVTNAEALLADSQLGRGPDEDTEKVRESDWRFAEPEPIPLTQHVEVPSWPVDALPKAIADAVTAVAEATQVDPAMPATSALSALSTGTGGHALIEIRPGWCEPLNLYTVTIAEPGERKSAVQSFMVSPIYAAEESLAAANRAARIEADTERQVATRNAERLRNSAASATANATPGERATALSQAQMAALYAESLEVPPVPRLVADNITPEKAASLLAEQGGRLAIITAEGGIFDIIAGRYSKSNLPDLDIWLKGHSGDRLKVDRIGRDPEDIPCPALTLGLMIQPSVLAAIAGRQDFRGRGLLARFLYARPVSKVGHRRIGTPVDSKVQMAYHDAVKDLATGMAAWSGDNRAMLTLTEDARREFERIEAAVEPSLAKDGELALLVDWGAKYAGAVARIAGIIHLAEHGAVQGTCSSVSAETVVAAARIGEYFKASAINVFSEMGADQTTADAVYLLERIGCLGQDEVSERDLQRTAKRFKTKQALRPPLDRLIDQGYLVRLPTPQPTGGRPAAVRYRVTKVSEGPKG</sequence>
<feature type="compositionally biased region" description="Basic and acidic residues" evidence="1">
    <location>
        <begin position="17"/>
        <end position="26"/>
    </location>
</feature>
<evidence type="ECO:0000256" key="1">
    <source>
        <dbReference type="SAM" id="MobiDB-lite"/>
    </source>
</evidence>